<feature type="domain" description="GGDEF" evidence="5">
    <location>
        <begin position="326"/>
        <end position="459"/>
    </location>
</feature>
<dbReference type="Proteomes" id="UP000885797">
    <property type="component" value="Unassembled WGS sequence"/>
</dbReference>
<dbReference type="FunFam" id="3.20.20.450:FF:000001">
    <property type="entry name" value="Cyclic di-GMP phosphodiesterase yahA"/>
    <property type="match status" value="1"/>
</dbReference>
<dbReference type="InterPro" id="IPR029787">
    <property type="entry name" value="Nucleotide_cyclase"/>
</dbReference>
<dbReference type="InterPro" id="IPR043128">
    <property type="entry name" value="Rev_trsase/Diguanyl_cyclase"/>
</dbReference>
<feature type="domain" description="PAC" evidence="3">
    <location>
        <begin position="242"/>
        <end position="294"/>
    </location>
</feature>
<dbReference type="CDD" id="cd01949">
    <property type="entry name" value="GGDEF"/>
    <property type="match status" value="1"/>
</dbReference>
<dbReference type="SUPFAM" id="SSF55785">
    <property type="entry name" value="PYP-like sensor domain (PAS domain)"/>
    <property type="match status" value="1"/>
</dbReference>
<dbReference type="PROSITE" id="PS50112">
    <property type="entry name" value="PAS"/>
    <property type="match status" value="1"/>
</dbReference>
<dbReference type="InterPro" id="IPR035965">
    <property type="entry name" value="PAS-like_dom_sf"/>
</dbReference>
<keyword evidence="1" id="KW-0175">Coiled coil</keyword>
<feature type="non-terminal residue" evidence="6">
    <location>
        <position position="1"/>
    </location>
</feature>
<dbReference type="NCBIfam" id="TIGR00229">
    <property type="entry name" value="sensory_box"/>
    <property type="match status" value="1"/>
</dbReference>
<dbReference type="Pfam" id="PF00990">
    <property type="entry name" value="GGDEF"/>
    <property type="match status" value="1"/>
</dbReference>
<feature type="domain" description="EAL" evidence="4">
    <location>
        <begin position="468"/>
        <end position="721"/>
    </location>
</feature>
<dbReference type="SUPFAM" id="SSF141868">
    <property type="entry name" value="EAL domain-like"/>
    <property type="match status" value="1"/>
</dbReference>
<gene>
    <name evidence="6" type="ORF">ENJ63_04405</name>
</gene>
<dbReference type="InterPro" id="IPR035919">
    <property type="entry name" value="EAL_sf"/>
</dbReference>
<comment type="caution">
    <text evidence="6">The sequence shown here is derived from an EMBL/GenBank/DDBJ whole genome shotgun (WGS) entry which is preliminary data.</text>
</comment>
<proteinExistence type="predicted"/>
<reference evidence="6" key="1">
    <citation type="journal article" date="2020" name="mSystems">
        <title>Genome- and Community-Level Interaction Insights into Carbon Utilization and Element Cycling Functions of Hydrothermarchaeota in Hydrothermal Sediment.</title>
        <authorList>
            <person name="Zhou Z."/>
            <person name="Liu Y."/>
            <person name="Xu W."/>
            <person name="Pan J."/>
            <person name="Luo Z.H."/>
            <person name="Li M."/>
        </authorList>
    </citation>
    <scope>NUCLEOTIDE SEQUENCE [LARGE SCALE GENOMIC DNA]</scope>
    <source>
        <strain evidence="6">HyVt-503</strain>
    </source>
</reference>
<dbReference type="Pfam" id="PF13426">
    <property type="entry name" value="PAS_9"/>
    <property type="match status" value="1"/>
</dbReference>
<accession>A0A7V2SW92</accession>
<evidence type="ECO:0000256" key="1">
    <source>
        <dbReference type="SAM" id="Coils"/>
    </source>
</evidence>
<dbReference type="SMART" id="SM00267">
    <property type="entry name" value="GGDEF"/>
    <property type="match status" value="1"/>
</dbReference>
<evidence type="ECO:0000313" key="6">
    <source>
        <dbReference type="EMBL" id="HFC47105.1"/>
    </source>
</evidence>
<evidence type="ECO:0000259" key="4">
    <source>
        <dbReference type="PROSITE" id="PS50883"/>
    </source>
</evidence>
<name>A0A7V2SW92_9BACT</name>
<dbReference type="NCBIfam" id="TIGR00254">
    <property type="entry name" value="GGDEF"/>
    <property type="match status" value="1"/>
</dbReference>
<dbReference type="PANTHER" id="PTHR44757">
    <property type="entry name" value="DIGUANYLATE CYCLASE DGCP"/>
    <property type="match status" value="1"/>
</dbReference>
<dbReference type="InterPro" id="IPR001633">
    <property type="entry name" value="EAL_dom"/>
</dbReference>
<dbReference type="InterPro" id="IPR001610">
    <property type="entry name" value="PAC"/>
</dbReference>
<dbReference type="InterPro" id="IPR000700">
    <property type="entry name" value="PAS-assoc_C"/>
</dbReference>
<organism evidence="6">
    <name type="scientific">Dissulfuribacter thermophilus</name>
    <dbReference type="NCBI Taxonomy" id="1156395"/>
    <lineage>
        <taxon>Bacteria</taxon>
        <taxon>Pseudomonadati</taxon>
        <taxon>Thermodesulfobacteriota</taxon>
        <taxon>Dissulfuribacteria</taxon>
        <taxon>Dissulfuribacterales</taxon>
        <taxon>Dissulfuribacteraceae</taxon>
        <taxon>Dissulfuribacter</taxon>
    </lineage>
</organism>
<dbReference type="SMART" id="SM00052">
    <property type="entry name" value="EAL"/>
    <property type="match status" value="1"/>
</dbReference>
<dbReference type="InterPro" id="IPR052155">
    <property type="entry name" value="Biofilm_reg_signaling"/>
</dbReference>
<dbReference type="SUPFAM" id="SSF55073">
    <property type="entry name" value="Nucleotide cyclase"/>
    <property type="match status" value="1"/>
</dbReference>
<dbReference type="SMART" id="SM00086">
    <property type="entry name" value="PAC"/>
    <property type="match status" value="1"/>
</dbReference>
<dbReference type="EMBL" id="DRND01000351">
    <property type="protein sequence ID" value="HFC47105.1"/>
    <property type="molecule type" value="Genomic_DNA"/>
</dbReference>
<dbReference type="SMART" id="SM00091">
    <property type="entry name" value="PAS"/>
    <property type="match status" value="1"/>
</dbReference>
<dbReference type="Gene3D" id="3.30.70.270">
    <property type="match status" value="1"/>
</dbReference>
<dbReference type="PROSITE" id="PS50887">
    <property type="entry name" value="GGDEF"/>
    <property type="match status" value="1"/>
</dbReference>
<evidence type="ECO:0000259" key="3">
    <source>
        <dbReference type="PROSITE" id="PS50113"/>
    </source>
</evidence>
<evidence type="ECO:0000259" key="2">
    <source>
        <dbReference type="PROSITE" id="PS50112"/>
    </source>
</evidence>
<dbReference type="InterPro" id="IPR000014">
    <property type="entry name" value="PAS"/>
</dbReference>
<evidence type="ECO:0000259" key="5">
    <source>
        <dbReference type="PROSITE" id="PS50887"/>
    </source>
</evidence>
<dbReference type="InterPro" id="IPR000160">
    <property type="entry name" value="GGDEF_dom"/>
</dbReference>
<dbReference type="Gene3D" id="3.30.450.20">
    <property type="entry name" value="PAS domain"/>
    <property type="match status" value="2"/>
</dbReference>
<sequence>NEEELQFLETLSRVLGQILSYEMKRAEMERALKRSERHLVNAQRMALMGSFELYPHRGEVILSEGLLRLLRLCDIGAHNKIDVESFLQFFSEEDKEVFRETLSSAIHRDEKASLDIRLKSGTGDEQEEIIAHCDLMPSSLLGRGLATEEEPFILGTLQDVTRLRFTERQLELASKIFEYSIEGITITDKDGNIIFVNPAFTRITGYRPDEVLGKNPRILKSDRHGPEFYKKMWQDILEKGVWSGEIWNRRKDGSAYPEHLTITVIKDPHGEVTNYVALFHDLTEIKEMEASLEFQVNFDALTKLPNRQLFKDRLTMAIRHAESHNEGLAIILFDIDDFRLVNEGIGYNIGDKILQEIAQRISNCIRKEDTASRLGGDEFAVLLEAIDSKEVVFEIAGRLLDVVSRPFFIDGHEVRITISIGITFFPEDGSEPEVLIKNAEMAMYRSKELGKNALHTFTSQMDAKIKRRIQLEEALHNAIKKQEFKLFYQPKVHLRSGRVLGAEALIRWFRRDEGLISPAEFIPIAEETGLIIEIGDWVLNEACRQFSEWSKRGYPINIAINLSPRQFRDKFLIEKIKSALRRHSVGPEALALEITEGVVMDDEENAIRVLNQLKEIGLRLVMDDFGTGYSSLYYLKQFPIDELKIDRSFVIDLPENSDNRAISAAIVSLSKNLGLETVAEGVETPAQLEFFRELGCDMIQGYLFSPPVPAEEFLEACREITQLVQAE</sequence>
<dbReference type="CDD" id="cd01948">
    <property type="entry name" value="EAL"/>
    <property type="match status" value="1"/>
</dbReference>
<dbReference type="PROSITE" id="PS50883">
    <property type="entry name" value="EAL"/>
    <property type="match status" value="1"/>
</dbReference>
<dbReference type="Gene3D" id="3.20.20.450">
    <property type="entry name" value="EAL domain"/>
    <property type="match status" value="1"/>
</dbReference>
<feature type="coiled-coil region" evidence="1">
    <location>
        <begin position="18"/>
        <end position="45"/>
    </location>
</feature>
<dbReference type="CDD" id="cd00130">
    <property type="entry name" value="PAS"/>
    <property type="match status" value="1"/>
</dbReference>
<feature type="domain" description="PAS" evidence="2">
    <location>
        <begin position="169"/>
        <end position="215"/>
    </location>
</feature>
<dbReference type="PROSITE" id="PS50113">
    <property type="entry name" value="PAC"/>
    <property type="match status" value="1"/>
</dbReference>
<dbReference type="Pfam" id="PF00563">
    <property type="entry name" value="EAL"/>
    <property type="match status" value="1"/>
</dbReference>
<dbReference type="PANTHER" id="PTHR44757:SF2">
    <property type="entry name" value="BIOFILM ARCHITECTURE MAINTENANCE PROTEIN MBAA"/>
    <property type="match status" value="1"/>
</dbReference>
<dbReference type="AlphaFoldDB" id="A0A7V2SW92"/>
<protein>
    <submittedName>
        <fullName evidence="6">Phosphodiesterase</fullName>
    </submittedName>
</protein>